<evidence type="ECO:0000256" key="1">
    <source>
        <dbReference type="ARBA" id="ARBA00001913"/>
    </source>
</evidence>
<comment type="caution">
    <text evidence="13">The sequence shown here is derived from an EMBL/GenBank/DDBJ whole genome shotgun (WGS) entry which is preliminary data.</text>
</comment>
<keyword evidence="3" id="KW-0011">Acute phase</keyword>
<comment type="subcellular location">
    <subcellularLocation>
        <location evidence="2">Secreted</location>
    </subcellularLocation>
</comment>
<evidence type="ECO:0000256" key="9">
    <source>
        <dbReference type="ARBA" id="ARBA00038102"/>
    </source>
</evidence>
<dbReference type="SUPFAM" id="SSF49899">
    <property type="entry name" value="Concanavalin A-like lectins/glucanases"/>
    <property type="match status" value="1"/>
</dbReference>
<name>A0AAV7MS12_PLEWA</name>
<keyword evidence="8" id="KW-1015">Disulfide bond</keyword>
<dbReference type="FunFam" id="2.60.120.200:FF:000070">
    <property type="entry name" value="Serum amyloid P-component"/>
    <property type="match status" value="1"/>
</dbReference>
<dbReference type="PANTHER" id="PTHR45869">
    <property type="entry name" value="C-REACTIVE PROTEIN-RELATED"/>
    <property type="match status" value="1"/>
</dbReference>
<evidence type="ECO:0000256" key="5">
    <source>
        <dbReference type="ARBA" id="ARBA00022723"/>
    </source>
</evidence>
<evidence type="ECO:0000256" key="2">
    <source>
        <dbReference type="ARBA" id="ARBA00004613"/>
    </source>
</evidence>
<dbReference type="InterPro" id="IPR030476">
    <property type="entry name" value="Pentaxin_CS"/>
</dbReference>
<dbReference type="SMART" id="SM00159">
    <property type="entry name" value="PTX"/>
    <property type="match status" value="1"/>
</dbReference>
<evidence type="ECO:0000256" key="4">
    <source>
        <dbReference type="ARBA" id="ARBA00022525"/>
    </source>
</evidence>
<dbReference type="InterPro" id="IPR051005">
    <property type="entry name" value="Pentraxin_domain"/>
</dbReference>
<evidence type="ECO:0000313" key="14">
    <source>
        <dbReference type="Proteomes" id="UP001066276"/>
    </source>
</evidence>
<evidence type="ECO:0000256" key="8">
    <source>
        <dbReference type="ARBA" id="ARBA00023157"/>
    </source>
</evidence>
<keyword evidence="14" id="KW-1185">Reference proteome</keyword>
<dbReference type="GO" id="GO:0046872">
    <property type="term" value="F:metal ion binding"/>
    <property type="evidence" value="ECO:0007669"/>
    <property type="project" value="UniProtKB-KW"/>
</dbReference>
<dbReference type="InterPro" id="IPR001759">
    <property type="entry name" value="PTX_dom"/>
</dbReference>
<dbReference type="GO" id="GO:0005576">
    <property type="term" value="C:extracellular region"/>
    <property type="evidence" value="ECO:0007669"/>
    <property type="project" value="UniProtKB-SubCell"/>
</dbReference>
<dbReference type="PRINTS" id="PR00895">
    <property type="entry name" value="PENTAXIN"/>
</dbReference>
<evidence type="ECO:0000256" key="6">
    <source>
        <dbReference type="ARBA" id="ARBA00022729"/>
    </source>
</evidence>
<comment type="caution">
    <text evidence="11">Lacks conserved residue(s) required for the propagation of feature annotation.</text>
</comment>
<comment type="cofactor">
    <cofactor evidence="1">
        <name>Ca(2+)</name>
        <dbReference type="ChEBI" id="CHEBI:29108"/>
    </cofactor>
</comment>
<evidence type="ECO:0000313" key="13">
    <source>
        <dbReference type="EMBL" id="KAJ1103753.1"/>
    </source>
</evidence>
<dbReference type="InterPro" id="IPR013320">
    <property type="entry name" value="ConA-like_dom_sf"/>
</dbReference>
<keyword evidence="4" id="KW-0964">Secreted</keyword>
<protein>
    <recommendedName>
        <fullName evidence="10">C-reactive protein</fullName>
    </recommendedName>
</protein>
<dbReference type="CDD" id="cd00152">
    <property type="entry name" value="PTX"/>
    <property type="match status" value="1"/>
</dbReference>
<dbReference type="GO" id="GO:0006953">
    <property type="term" value="P:acute-phase response"/>
    <property type="evidence" value="ECO:0007669"/>
    <property type="project" value="UniProtKB-KW"/>
</dbReference>
<evidence type="ECO:0000259" key="12">
    <source>
        <dbReference type="PROSITE" id="PS51828"/>
    </source>
</evidence>
<keyword evidence="6" id="KW-0732">Signal</keyword>
<reference evidence="13" key="1">
    <citation type="journal article" date="2022" name="bioRxiv">
        <title>Sequencing and chromosome-scale assembly of the giantPleurodeles waltlgenome.</title>
        <authorList>
            <person name="Brown T."/>
            <person name="Elewa A."/>
            <person name="Iarovenko S."/>
            <person name="Subramanian E."/>
            <person name="Araus A.J."/>
            <person name="Petzold A."/>
            <person name="Susuki M."/>
            <person name="Suzuki K.-i.T."/>
            <person name="Hayashi T."/>
            <person name="Toyoda A."/>
            <person name="Oliveira C."/>
            <person name="Osipova E."/>
            <person name="Leigh N.D."/>
            <person name="Simon A."/>
            <person name="Yun M.H."/>
        </authorList>
    </citation>
    <scope>NUCLEOTIDE SEQUENCE</scope>
    <source>
        <strain evidence="13">20211129_DDA</strain>
        <tissue evidence="13">Liver</tissue>
    </source>
</reference>
<dbReference type="Proteomes" id="UP001066276">
    <property type="component" value="Chromosome 9"/>
</dbReference>
<feature type="domain" description="Pentraxin (PTX)" evidence="12">
    <location>
        <begin position="47"/>
        <end position="249"/>
    </location>
</feature>
<evidence type="ECO:0000256" key="7">
    <source>
        <dbReference type="ARBA" id="ARBA00022837"/>
    </source>
</evidence>
<sequence length="266" mass="30154">MIRIETDERMKMYFLLLISITGAISHATVSDSDKIHSREINCEYDLDGMIFLFPKESVTDYVILQPELGTPLKSFTICLRAFTDLTRSIAFFSVSSSTEFNNLILYYDHLSAGPYSLYVGGQWRNFRGMGNAPERKHLCGTWDSSSGVTQFWLNGEPLVRQVMAKGHTIEGPLKFILGQEQDSFGGSFEARQSFVGEMGDVHLWDYVLSPEDIHQAFINNKHFNGNVISWRAVRYEIQGDVLVEPMHQSVSENQAFSSVQPESKSK</sequence>
<dbReference type="AlphaFoldDB" id="A0AAV7MS12"/>
<organism evidence="13 14">
    <name type="scientific">Pleurodeles waltl</name>
    <name type="common">Iberian ribbed newt</name>
    <dbReference type="NCBI Taxonomy" id="8319"/>
    <lineage>
        <taxon>Eukaryota</taxon>
        <taxon>Metazoa</taxon>
        <taxon>Chordata</taxon>
        <taxon>Craniata</taxon>
        <taxon>Vertebrata</taxon>
        <taxon>Euteleostomi</taxon>
        <taxon>Amphibia</taxon>
        <taxon>Batrachia</taxon>
        <taxon>Caudata</taxon>
        <taxon>Salamandroidea</taxon>
        <taxon>Salamandridae</taxon>
        <taxon>Pleurodelinae</taxon>
        <taxon>Pleurodeles</taxon>
    </lineage>
</organism>
<accession>A0AAV7MS12</accession>
<dbReference type="Pfam" id="PF00354">
    <property type="entry name" value="Pentaxin"/>
    <property type="match status" value="1"/>
</dbReference>
<dbReference type="EMBL" id="JANPWB010000013">
    <property type="protein sequence ID" value="KAJ1103753.1"/>
    <property type="molecule type" value="Genomic_DNA"/>
</dbReference>
<gene>
    <name evidence="13" type="ORF">NDU88_001174</name>
</gene>
<dbReference type="PROSITE" id="PS00289">
    <property type="entry name" value="PTX_1"/>
    <property type="match status" value="1"/>
</dbReference>
<comment type="similarity">
    <text evidence="9">Belongs to the pentraxin family.</text>
</comment>
<dbReference type="PANTHER" id="PTHR45869:SF7">
    <property type="entry name" value="C-REACTIVE PROTEIN"/>
    <property type="match status" value="1"/>
</dbReference>
<evidence type="ECO:0000256" key="3">
    <source>
        <dbReference type="ARBA" id="ARBA00022486"/>
    </source>
</evidence>
<dbReference type="PROSITE" id="PS51828">
    <property type="entry name" value="PTX_2"/>
    <property type="match status" value="1"/>
</dbReference>
<keyword evidence="5" id="KW-0479">Metal-binding</keyword>
<proteinExistence type="inferred from homology"/>
<keyword evidence="7" id="KW-0106">Calcium</keyword>
<evidence type="ECO:0000256" key="11">
    <source>
        <dbReference type="PROSITE-ProRule" id="PRU01172"/>
    </source>
</evidence>
<evidence type="ECO:0000256" key="10">
    <source>
        <dbReference type="ARBA" id="ARBA00040546"/>
    </source>
</evidence>
<dbReference type="Gene3D" id="2.60.120.200">
    <property type="match status" value="1"/>
</dbReference>